<evidence type="ECO:0000256" key="3">
    <source>
        <dbReference type="PIRSR" id="PIRSR600407-1"/>
    </source>
</evidence>
<dbReference type="PROSITE" id="PS01238">
    <property type="entry name" value="GDA1_CD39_NTPASE"/>
    <property type="match status" value="1"/>
</dbReference>
<feature type="active site" description="Proton acceptor" evidence="3">
    <location>
        <position position="161"/>
    </location>
</feature>
<keyword evidence="2 5" id="KW-0378">Hydrolase</keyword>
<evidence type="ECO:0000256" key="1">
    <source>
        <dbReference type="ARBA" id="ARBA00009283"/>
    </source>
</evidence>
<keyword evidence="6" id="KW-1133">Transmembrane helix</keyword>
<feature type="transmembrane region" description="Helical" evidence="6">
    <location>
        <begin position="465"/>
        <end position="484"/>
    </location>
</feature>
<name>A0A0K0EH64_STRER</name>
<keyword evidence="7" id="KW-1185">Reference proteome</keyword>
<dbReference type="GO" id="GO:0005794">
    <property type="term" value="C:Golgi apparatus"/>
    <property type="evidence" value="ECO:0007669"/>
    <property type="project" value="TreeGrafter"/>
</dbReference>
<dbReference type="WBParaSite" id="TCONS_00015851.p1">
    <property type="protein sequence ID" value="TCONS_00015851.p1"/>
    <property type="gene ID" value="XLOC_010608"/>
</dbReference>
<dbReference type="WBParaSite" id="SSTP_0000882100.1">
    <property type="protein sequence ID" value="SSTP_0000882100.1"/>
    <property type="gene ID" value="SSTP_0000882100"/>
</dbReference>
<dbReference type="GO" id="GO:0046036">
    <property type="term" value="P:CTP metabolic process"/>
    <property type="evidence" value="ECO:0007669"/>
    <property type="project" value="TreeGrafter"/>
</dbReference>
<keyword evidence="4" id="KW-0067">ATP-binding</keyword>
<dbReference type="Gene3D" id="3.30.420.150">
    <property type="entry name" value="Exopolyphosphatase. Domain 2"/>
    <property type="match status" value="1"/>
</dbReference>
<evidence type="ECO:0000256" key="6">
    <source>
        <dbReference type="SAM" id="Phobius"/>
    </source>
</evidence>
<dbReference type="PANTHER" id="PTHR11782">
    <property type="entry name" value="ADENOSINE/GUANOSINE DIPHOSPHATASE"/>
    <property type="match status" value="1"/>
</dbReference>
<keyword evidence="4" id="KW-0547">Nucleotide-binding</keyword>
<dbReference type="AlphaFoldDB" id="A0A0K0EH64"/>
<accession>A0A0K0EH64</accession>
<dbReference type="GO" id="GO:0006256">
    <property type="term" value="P:UDP catabolic process"/>
    <property type="evidence" value="ECO:0007669"/>
    <property type="project" value="TreeGrafter"/>
</dbReference>
<sequence>MIGGIFTIFLLTIWIKSILSFTFFEYESKYGIVIDAGSTGSRLFLYQIKQINSETIGNITPVLDEFTNPVVKKVSPGLSTFADKPKEAVSYIKPLLDYAQKYIPDVVRSKVPVYIFATAGMRLISLEKQNQILDNLRIHLPLYSNLKILSENIKVIEGKWEGIYSWLAVNYILGKFKSDDLSTVGMIDMGGASCQIAYELPNESNNFKSENTETISLGENLKYKLFVTTLLGYGVNEGQKKYENYIIQNNIKKEDINNLQKNINDDCLPQKMSKPSTWNSSIIRVGTGDWEKCYDIVSNVINKNDLNSCPKTKKCYFNYIEKPNINISQIEFYGFSEFWYSFNDIYNLGGIYKYDSLLRATKEYCKQQWPTILHKKKIQWYKNVDIDRLRENCFKTAWTMASLHKGFGFNTNNTLFKSALKIDNQEIQWALGAMLYHMNDVIYQTGHEDLSFSYENNYLSDSPNYMLFFIITIICFTVIGLIYVKMRQKQDLLPTHIRKSYSLGYLKLSSTSNNEYSFYHK</sequence>
<organism evidence="8">
    <name type="scientific">Strongyloides stercoralis</name>
    <name type="common">Threadworm</name>
    <dbReference type="NCBI Taxonomy" id="6248"/>
    <lineage>
        <taxon>Eukaryota</taxon>
        <taxon>Metazoa</taxon>
        <taxon>Ecdysozoa</taxon>
        <taxon>Nematoda</taxon>
        <taxon>Chromadorea</taxon>
        <taxon>Rhabditida</taxon>
        <taxon>Tylenchina</taxon>
        <taxon>Panagrolaimomorpha</taxon>
        <taxon>Strongyloidoidea</taxon>
        <taxon>Strongyloididae</taxon>
        <taxon>Strongyloides</taxon>
    </lineage>
</organism>
<dbReference type="Gene3D" id="3.30.420.40">
    <property type="match status" value="1"/>
</dbReference>
<evidence type="ECO:0000256" key="2">
    <source>
        <dbReference type="ARBA" id="ARBA00022801"/>
    </source>
</evidence>
<proteinExistence type="inferred from homology"/>
<dbReference type="GO" id="GO:0017111">
    <property type="term" value="F:ribonucleoside triphosphate phosphatase activity"/>
    <property type="evidence" value="ECO:0007669"/>
    <property type="project" value="TreeGrafter"/>
</dbReference>
<dbReference type="GO" id="GO:0045134">
    <property type="term" value="F:UDP phosphatase activity"/>
    <property type="evidence" value="ECO:0007669"/>
    <property type="project" value="TreeGrafter"/>
</dbReference>
<evidence type="ECO:0000313" key="8">
    <source>
        <dbReference type="WBParaSite" id="SSTP_0000882100.1"/>
    </source>
</evidence>
<evidence type="ECO:0000256" key="5">
    <source>
        <dbReference type="RuleBase" id="RU003833"/>
    </source>
</evidence>
<dbReference type="STRING" id="6248.A0A0K0EH64"/>
<reference evidence="8" key="1">
    <citation type="submission" date="2015-08" db="UniProtKB">
        <authorList>
            <consortium name="WormBaseParasite"/>
        </authorList>
    </citation>
    <scope>IDENTIFICATION</scope>
</reference>
<dbReference type="GO" id="GO:0004382">
    <property type="term" value="F:GDP phosphatase activity"/>
    <property type="evidence" value="ECO:0007669"/>
    <property type="project" value="TreeGrafter"/>
</dbReference>
<dbReference type="GO" id="GO:0016020">
    <property type="term" value="C:membrane"/>
    <property type="evidence" value="ECO:0007669"/>
    <property type="project" value="TreeGrafter"/>
</dbReference>
<keyword evidence="6" id="KW-0812">Transmembrane</keyword>
<dbReference type="GO" id="GO:0005524">
    <property type="term" value="F:ATP binding"/>
    <property type="evidence" value="ECO:0007669"/>
    <property type="project" value="UniProtKB-KW"/>
</dbReference>
<dbReference type="PANTHER" id="PTHR11782:SF121">
    <property type="entry name" value="NUCLEOSIDE-DIPHOSPHATASE MIG-23"/>
    <property type="match status" value="1"/>
</dbReference>
<protein>
    <submittedName>
        <fullName evidence="8">Nucleoside-diphosphatase mig-23</fullName>
    </submittedName>
</protein>
<dbReference type="Pfam" id="PF01150">
    <property type="entry name" value="GDA1_CD39"/>
    <property type="match status" value="1"/>
</dbReference>
<evidence type="ECO:0000256" key="4">
    <source>
        <dbReference type="PIRSR" id="PIRSR600407-2"/>
    </source>
</evidence>
<feature type="binding site" evidence="4">
    <location>
        <begin position="191"/>
        <end position="195"/>
    </location>
    <ligand>
        <name>ATP</name>
        <dbReference type="ChEBI" id="CHEBI:30616"/>
    </ligand>
</feature>
<keyword evidence="6" id="KW-0472">Membrane</keyword>
<evidence type="ECO:0000313" key="7">
    <source>
        <dbReference type="Proteomes" id="UP000035681"/>
    </source>
</evidence>
<dbReference type="InterPro" id="IPR000407">
    <property type="entry name" value="GDA1_CD39_NTPase"/>
</dbReference>
<dbReference type="Proteomes" id="UP000035681">
    <property type="component" value="Unplaced"/>
</dbReference>
<comment type="similarity">
    <text evidence="1 5">Belongs to the GDA1/CD39 NTPase family.</text>
</comment>